<dbReference type="RefSeq" id="WP_069624497.1">
    <property type="nucleotide sequence ID" value="NZ_LPWD01000342.1"/>
</dbReference>
<dbReference type="EMBL" id="LPWD01000342">
    <property type="protein sequence ID" value="ODS02319.1"/>
    <property type="molecule type" value="Genomic_DNA"/>
</dbReference>
<protein>
    <recommendedName>
        <fullName evidence="1">Extensin-like C-terminal domain-containing protein</fullName>
    </recommendedName>
</protein>
<evidence type="ECO:0000313" key="3">
    <source>
        <dbReference type="Proteomes" id="UP000095042"/>
    </source>
</evidence>
<evidence type="ECO:0000259" key="1">
    <source>
        <dbReference type="Pfam" id="PF06904"/>
    </source>
</evidence>
<evidence type="ECO:0000313" key="2">
    <source>
        <dbReference type="EMBL" id="ODS02319.1"/>
    </source>
</evidence>
<dbReference type="OrthoDB" id="9809788at2"/>
<dbReference type="AlphaFoldDB" id="A0A1E3W940"/>
<organism evidence="2 3">
    <name type="scientific">Methyloceanibacter marginalis</name>
    <dbReference type="NCBI Taxonomy" id="1774971"/>
    <lineage>
        <taxon>Bacteria</taxon>
        <taxon>Pseudomonadati</taxon>
        <taxon>Pseudomonadota</taxon>
        <taxon>Alphaproteobacteria</taxon>
        <taxon>Hyphomicrobiales</taxon>
        <taxon>Hyphomicrobiaceae</taxon>
        <taxon>Methyloceanibacter</taxon>
    </lineage>
</organism>
<dbReference type="Pfam" id="PF06904">
    <property type="entry name" value="Extensin-like_C"/>
    <property type="match status" value="1"/>
</dbReference>
<dbReference type="InterPro" id="IPR009683">
    <property type="entry name" value="Extensin-like_C"/>
</dbReference>
<sequence>MSGARIAYLAALIAAVVFLEGCGGGGIPRETRAEWRDKSEAQCMASGRVRASSYVQQVSAKSGPSACGIRAPLKVSGALGGRVRITPAATIGCPVTASLDRWIQNSVQKAAYRQFGKPVVEIRQIASYSCRGRNGRGSGPLSEHAYGNAIDIAGFRLSDGTQITVVKGWWRGTAREKAFLKEVFAGACAEFYTVLGPGSDRYHYNHFHLDLLVTNVSKGRHYCRPQPSRGLFAKADDADPLSTASITPIPFTGPPGED</sequence>
<gene>
    <name evidence="2" type="ORF">AUC71_15980</name>
</gene>
<accession>A0A1E3W940</accession>
<keyword evidence="3" id="KW-1185">Reference proteome</keyword>
<reference evidence="2 3" key="1">
    <citation type="journal article" date="2016" name="Environ. Microbiol.">
        <title>New Methyloceanibacter diversity from North Sea sediments includes methanotroph containing solely the soluble methane monooxygenase.</title>
        <authorList>
            <person name="Vekeman B."/>
            <person name="Kerckhof F.M."/>
            <person name="Cremers G."/>
            <person name="de Vos P."/>
            <person name="Vandamme P."/>
            <person name="Boon N."/>
            <person name="Op den Camp H.J."/>
            <person name="Heylen K."/>
        </authorList>
    </citation>
    <scope>NUCLEOTIDE SEQUENCE [LARGE SCALE GENOMIC DNA]</scope>
    <source>
        <strain evidence="2 3">R-67177</strain>
    </source>
</reference>
<dbReference type="Proteomes" id="UP000095042">
    <property type="component" value="Unassembled WGS sequence"/>
</dbReference>
<name>A0A1E3W940_9HYPH</name>
<proteinExistence type="predicted"/>
<feature type="domain" description="Extensin-like C-terminal" evidence="1">
    <location>
        <begin position="42"/>
        <end position="224"/>
    </location>
</feature>
<comment type="caution">
    <text evidence="2">The sequence shown here is derived from an EMBL/GenBank/DDBJ whole genome shotgun (WGS) entry which is preliminary data.</text>
</comment>